<sequence length="143" mass="15811">MMSLLLPTVLSVVLLADEGPKKDIDLIQGVWDVFSTEINGKPQPKNNLFRIQAIFDGNQLLTGVGKRPPEPRGTFKLDQGRKPKTYNLLTQGSTVFGIYVLDGDTLKICLSAPGDARPTNFATSPDDGRTVIIYKRLKKPENR</sequence>
<dbReference type="AlphaFoldDB" id="A0AAU7C9A2"/>
<proteinExistence type="predicted"/>
<dbReference type="RefSeq" id="WP_406694609.1">
    <property type="nucleotide sequence ID" value="NZ_CP155447.1"/>
</dbReference>
<dbReference type="InterPro" id="IPR017504">
    <property type="entry name" value="CHP03067_Planctomycetes"/>
</dbReference>
<evidence type="ECO:0000313" key="1">
    <source>
        <dbReference type="EMBL" id="XBH01864.1"/>
    </source>
</evidence>
<name>A0AAU7C9A2_9BACT</name>
<accession>A0AAU7C9A2</accession>
<reference evidence="1" key="1">
    <citation type="submission" date="2024-05" db="EMBL/GenBank/DDBJ databases">
        <title>Planctomycetes of the genus Singulisphaera possess chitinolytic capabilities.</title>
        <authorList>
            <person name="Ivanova A."/>
        </authorList>
    </citation>
    <scope>NUCLEOTIDE SEQUENCE</scope>
    <source>
        <strain evidence="1">Ch08T</strain>
    </source>
</reference>
<gene>
    <name evidence="1" type="ORF">V5E97_26425</name>
</gene>
<dbReference type="NCBIfam" id="TIGR03067">
    <property type="entry name" value="Planc_TIGR03067"/>
    <property type="match status" value="1"/>
</dbReference>
<dbReference type="EMBL" id="CP155447">
    <property type="protein sequence ID" value="XBH01864.1"/>
    <property type="molecule type" value="Genomic_DNA"/>
</dbReference>
<protein>
    <submittedName>
        <fullName evidence="1">TIGR03067 domain-containing protein</fullName>
    </submittedName>
</protein>
<organism evidence="1">
    <name type="scientific">Singulisphaera sp. Ch08</name>
    <dbReference type="NCBI Taxonomy" id="3120278"/>
    <lineage>
        <taxon>Bacteria</taxon>
        <taxon>Pseudomonadati</taxon>
        <taxon>Planctomycetota</taxon>
        <taxon>Planctomycetia</taxon>
        <taxon>Isosphaerales</taxon>
        <taxon>Isosphaeraceae</taxon>
        <taxon>Singulisphaera</taxon>
    </lineage>
</organism>